<gene>
    <name evidence="1" type="ORF">R2G56_11590</name>
</gene>
<reference evidence="1 2" key="1">
    <citation type="submission" date="2023-10" db="EMBL/GenBank/DDBJ databases">
        <authorList>
            <person name="Venkata Ramana C."/>
            <person name="Sasikala C."/>
            <person name="Dhurka M."/>
        </authorList>
    </citation>
    <scope>NUCLEOTIDE SEQUENCE [LARGE SCALE GENOMIC DNA]</scope>
    <source>
        <strain evidence="1 2">KCTC 32151</strain>
    </source>
</reference>
<evidence type="ECO:0000313" key="1">
    <source>
        <dbReference type="EMBL" id="MDV6226930.1"/>
    </source>
</evidence>
<keyword evidence="2" id="KW-1185">Reference proteome</keyword>
<name>A0ABU4AL08_9HYPH</name>
<proteinExistence type="predicted"/>
<dbReference type="EMBL" id="JAWLIP010000005">
    <property type="protein sequence ID" value="MDV6226930.1"/>
    <property type="molecule type" value="Genomic_DNA"/>
</dbReference>
<evidence type="ECO:0000313" key="2">
    <source>
        <dbReference type="Proteomes" id="UP001185659"/>
    </source>
</evidence>
<accession>A0ABU4AL08</accession>
<organism evidence="1 2">
    <name type="scientific">Nitratireductor aquimarinus</name>
    <dbReference type="NCBI Taxonomy" id="889300"/>
    <lineage>
        <taxon>Bacteria</taxon>
        <taxon>Pseudomonadati</taxon>
        <taxon>Pseudomonadota</taxon>
        <taxon>Alphaproteobacteria</taxon>
        <taxon>Hyphomicrobiales</taxon>
        <taxon>Phyllobacteriaceae</taxon>
        <taxon>Nitratireductor</taxon>
    </lineage>
</organism>
<dbReference type="RefSeq" id="WP_317561375.1">
    <property type="nucleotide sequence ID" value="NZ_JAWLIP010000005.1"/>
</dbReference>
<comment type="caution">
    <text evidence="1">The sequence shown here is derived from an EMBL/GenBank/DDBJ whole genome shotgun (WGS) entry which is preliminary data.</text>
</comment>
<dbReference type="Proteomes" id="UP001185659">
    <property type="component" value="Unassembled WGS sequence"/>
</dbReference>
<protein>
    <submittedName>
        <fullName evidence="1">Uncharacterized protein</fullName>
    </submittedName>
</protein>
<sequence length="107" mass="11495">MHNEPSLEVVQLELLLDLADLIAQGFEAALLSVLDDVDGQILFNHRLDGDPQYQRVAAVMVGADADVALVFLDRSGTTTHVEGAAESDRAIAREAEKARNRALAAQA</sequence>